<accession>A0A329QGK0</accession>
<dbReference type="EMBL" id="QMIG01000019">
    <property type="protein sequence ID" value="RAW11573.1"/>
    <property type="molecule type" value="Genomic_DNA"/>
</dbReference>
<dbReference type="RefSeq" id="WP_112259343.1">
    <property type="nucleotide sequence ID" value="NZ_QMIG01000019.1"/>
</dbReference>
<dbReference type="Proteomes" id="UP000250462">
    <property type="component" value="Unassembled WGS sequence"/>
</dbReference>
<feature type="transmembrane region" description="Helical" evidence="2">
    <location>
        <begin position="62"/>
        <end position="80"/>
    </location>
</feature>
<feature type="transmembrane region" description="Helical" evidence="2">
    <location>
        <begin position="30"/>
        <end position="50"/>
    </location>
</feature>
<evidence type="ECO:0000313" key="4">
    <source>
        <dbReference type="Proteomes" id="UP000250462"/>
    </source>
</evidence>
<evidence type="ECO:0000313" key="3">
    <source>
        <dbReference type="EMBL" id="RAW11573.1"/>
    </source>
</evidence>
<reference evidence="3 4" key="1">
    <citation type="submission" date="2018-06" db="EMBL/GenBank/DDBJ databases">
        <title>Phytoactinopolyspora halophila sp. nov., a novel halophilic actinomycete isolated from a saline soil in China.</title>
        <authorList>
            <person name="Tang S.-K."/>
        </authorList>
    </citation>
    <scope>NUCLEOTIDE SEQUENCE [LARGE SCALE GENOMIC DNA]</scope>
    <source>
        <strain evidence="3 4">YIM 96934</strain>
    </source>
</reference>
<proteinExistence type="predicted"/>
<evidence type="ECO:0000256" key="2">
    <source>
        <dbReference type="SAM" id="Phobius"/>
    </source>
</evidence>
<comment type="caution">
    <text evidence="3">The sequence shown here is derived from an EMBL/GenBank/DDBJ whole genome shotgun (WGS) entry which is preliminary data.</text>
</comment>
<sequence>MGTLISIAVAVLGTGMVAYAVREVRTKGAAAALQMAAFGLMFIGASATGLVRFITTLTFNPLAWIGAGFLALAGVLFLVGQKLEGSGKAKKPKQPKQVDESESQPAVEQSKGKSSKSGGDDEDFEDIEAILRKHGIE</sequence>
<dbReference type="AlphaFoldDB" id="A0A329QGK0"/>
<organism evidence="3 4">
    <name type="scientific">Phytoactinopolyspora halophila</name>
    <dbReference type="NCBI Taxonomy" id="1981511"/>
    <lineage>
        <taxon>Bacteria</taxon>
        <taxon>Bacillati</taxon>
        <taxon>Actinomycetota</taxon>
        <taxon>Actinomycetes</taxon>
        <taxon>Jiangellales</taxon>
        <taxon>Jiangellaceae</taxon>
        <taxon>Phytoactinopolyspora</taxon>
    </lineage>
</organism>
<keyword evidence="2" id="KW-0812">Transmembrane</keyword>
<evidence type="ECO:0000256" key="1">
    <source>
        <dbReference type="SAM" id="MobiDB-lite"/>
    </source>
</evidence>
<name>A0A329QGK0_9ACTN</name>
<keyword evidence="2" id="KW-0472">Membrane</keyword>
<evidence type="ECO:0008006" key="5">
    <source>
        <dbReference type="Google" id="ProtNLM"/>
    </source>
</evidence>
<gene>
    <name evidence="3" type="ORF">DPM12_15955</name>
</gene>
<protein>
    <recommendedName>
        <fullName evidence="5">Cellulose synthase</fullName>
    </recommendedName>
</protein>
<keyword evidence="2" id="KW-1133">Transmembrane helix</keyword>
<keyword evidence="4" id="KW-1185">Reference proteome</keyword>
<feature type="region of interest" description="Disordered" evidence="1">
    <location>
        <begin position="85"/>
        <end position="124"/>
    </location>
</feature>